<dbReference type="AlphaFoldDB" id="A0A645IAQ9"/>
<proteinExistence type="predicted"/>
<evidence type="ECO:0000313" key="1">
    <source>
        <dbReference type="EMBL" id="MPN48345.1"/>
    </source>
</evidence>
<reference evidence="1" key="1">
    <citation type="submission" date="2019-08" db="EMBL/GenBank/DDBJ databases">
        <authorList>
            <person name="Kucharzyk K."/>
            <person name="Murdoch R.W."/>
            <person name="Higgins S."/>
            <person name="Loffler F."/>
        </authorList>
    </citation>
    <scope>NUCLEOTIDE SEQUENCE</scope>
</reference>
<accession>A0A645IAQ9</accession>
<dbReference type="EMBL" id="VSSQ01110604">
    <property type="protein sequence ID" value="MPN48345.1"/>
    <property type="molecule type" value="Genomic_DNA"/>
</dbReference>
<gene>
    <name evidence="1" type="ORF">SDC9_195952</name>
</gene>
<organism evidence="1">
    <name type="scientific">bioreactor metagenome</name>
    <dbReference type="NCBI Taxonomy" id="1076179"/>
    <lineage>
        <taxon>unclassified sequences</taxon>
        <taxon>metagenomes</taxon>
        <taxon>ecological metagenomes</taxon>
    </lineage>
</organism>
<sequence length="123" mass="13252">MGFFRGQPGLPDVLVIRQSGAVEHDRGVSPFQRVFDLFDRFAVVEVQRDGLGAAFRHADEASGEVVCLVGVEQPHVELDDDRRLLPLGGEDDGAGGFVIGGVERADGAFLFSCRGQQLPQGDQ</sequence>
<name>A0A645IAQ9_9ZZZZ</name>
<protein>
    <submittedName>
        <fullName evidence="1">Uncharacterized protein</fullName>
    </submittedName>
</protein>
<comment type="caution">
    <text evidence="1">The sequence shown here is derived from an EMBL/GenBank/DDBJ whole genome shotgun (WGS) entry which is preliminary data.</text>
</comment>